<evidence type="ECO:0000256" key="1">
    <source>
        <dbReference type="SAM" id="Phobius"/>
    </source>
</evidence>
<dbReference type="PANTHER" id="PTHR43332">
    <property type="entry name" value="INNER MEMBRANE TRANSPORT PERMEASE YADH-RELATED"/>
    <property type="match status" value="1"/>
</dbReference>
<feature type="transmembrane region" description="Helical" evidence="1">
    <location>
        <begin position="20"/>
        <end position="46"/>
    </location>
</feature>
<name>A0A382EFE7_9ZZZZ</name>
<keyword evidence="1" id="KW-1133">Transmembrane helix</keyword>
<protein>
    <recommendedName>
        <fullName evidence="3">ABC-2 type transporter domain-containing protein</fullName>
    </recommendedName>
</protein>
<proteinExistence type="predicted"/>
<dbReference type="GO" id="GO:0005886">
    <property type="term" value="C:plasma membrane"/>
    <property type="evidence" value="ECO:0007669"/>
    <property type="project" value="TreeGrafter"/>
</dbReference>
<dbReference type="AlphaFoldDB" id="A0A382EFE7"/>
<keyword evidence="1" id="KW-0472">Membrane</keyword>
<feature type="transmembrane region" description="Helical" evidence="1">
    <location>
        <begin position="58"/>
        <end position="76"/>
    </location>
</feature>
<reference evidence="2" key="1">
    <citation type="submission" date="2018-05" db="EMBL/GenBank/DDBJ databases">
        <authorList>
            <person name="Lanie J.A."/>
            <person name="Ng W.-L."/>
            <person name="Kazmierczak K.M."/>
            <person name="Andrzejewski T.M."/>
            <person name="Davidsen T.M."/>
            <person name="Wayne K.J."/>
            <person name="Tettelin H."/>
            <person name="Glass J.I."/>
            <person name="Rusch D."/>
            <person name="Podicherti R."/>
            <person name="Tsui H.-C.T."/>
            <person name="Winkler M.E."/>
        </authorList>
    </citation>
    <scope>NUCLEOTIDE SEQUENCE</scope>
</reference>
<keyword evidence="1" id="KW-0812">Transmembrane</keyword>
<dbReference type="InterPro" id="IPR052522">
    <property type="entry name" value="ABC-2_transport_permease"/>
</dbReference>
<accession>A0A382EFE7</accession>
<evidence type="ECO:0008006" key="3">
    <source>
        <dbReference type="Google" id="ProtNLM"/>
    </source>
</evidence>
<dbReference type="EMBL" id="UINC01044245">
    <property type="protein sequence ID" value="SVB49438.1"/>
    <property type="molecule type" value="Genomic_DNA"/>
</dbReference>
<gene>
    <name evidence="2" type="ORF">METZ01_LOCUS202292</name>
</gene>
<evidence type="ECO:0000313" key="2">
    <source>
        <dbReference type="EMBL" id="SVB49438.1"/>
    </source>
</evidence>
<sequence length="81" mass="8872">MIPSNYLSVWSLFKKEVFRFFKVGIQTIIGPAVSSLLFLAVFSLALGRSVETINNVPFANFIAPGLIMMTILQNAFANSAS</sequence>
<dbReference type="PANTHER" id="PTHR43332:SF2">
    <property type="entry name" value="INNER MEMBRANE TRANSPORT PERMEASE YADH"/>
    <property type="match status" value="1"/>
</dbReference>
<organism evidence="2">
    <name type="scientific">marine metagenome</name>
    <dbReference type="NCBI Taxonomy" id="408172"/>
    <lineage>
        <taxon>unclassified sequences</taxon>
        <taxon>metagenomes</taxon>
        <taxon>ecological metagenomes</taxon>
    </lineage>
</organism>
<feature type="non-terminal residue" evidence="2">
    <location>
        <position position="81"/>
    </location>
</feature>